<dbReference type="AlphaFoldDB" id="A0A517XRE6"/>
<evidence type="ECO:0000313" key="3">
    <source>
        <dbReference type="Proteomes" id="UP000319576"/>
    </source>
</evidence>
<dbReference type="OrthoDB" id="284495at2"/>
<protein>
    <submittedName>
        <fullName evidence="2">Uncharacterized protein</fullName>
    </submittedName>
</protein>
<gene>
    <name evidence="2" type="ORF">ETAA1_19960</name>
</gene>
<dbReference type="EMBL" id="CP036273">
    <property type="protein sequence ID" value="QDU20053.1"/>
    <property type="molecule type" value="Genomic_DNA"/>
</dbReference>
<accession>A0A517XRE6</accession>
<dbReference type="RefSeq" id="WP_145236964.1">
    <property type="nucleotide sequence ID" value="NZ_CP036273.1"/>
</dbReference>
<proteinExistence type="predicted"/>
<keyword evidence="1" id="KW-0732">Signal</keyword>
<dbReference type="Proteomes" id="UP000319576">
    <property type="component" value="Chromosome"/>
</dbReference>
<feature type="signal peptide" evidence="1">
    <location>
        <begin position="1"/>
        <end position="21"/>
    </location>
</feature>
<keyword evidence="3" id="KW-1185">Reference proteome</keyword>
<feature type="chain" id="PRO_5021944081" evidence="1">
    <location>
        <begin position="22"/>
        <end position="172"/>
    </location>
</feature>
<reference evidence="2 3" key="1">
    <citation type="submission" date="2019-02" db="EMBL/GenBank/DDBJ databases">
        <title>Deep-cultivation of Planctomycetes and their phenomic and genomic characterization uncovers novel biology.</title>
        <authorList>
            <person name="Wiegand S."/>
            <person name="Jogler M."/>
            <person name="Boedeker C."/>
            <person name="Pinto D."/>
            <person name="Vollmers J."/>
            <person name="Rivas-Marin E."/>
            <person name="Kohn T."/>
            <person name="Peeters S.H."/>
            <person name="Heuer A."/>
            <person name="Rast P."/>
            <person name="Oberbeckmann S."/>
            <person name="Bunk B."/>
            <person name="Jeske O."/>
            <person name="Meyerdierks A."/>
            <person name="Storesund J.E."/>
            <person name="Kallscheuer N."/>
            <person name="Luecker S."/>
            <person name="Lage O.M."/>
            <person name="Pohl T."/>
            <person name="Merkel B.J."/>
            <person name="Hornburger P."/>
            <person name="Mueller R.-W."/>
            <person name="Bruemmer F."/>
            <person name="Labrenz M."/>
            <person name="Spormann A.M."/>
            <person name="Op den Camp H."/>
            <person name="Overmann J."/>
            <person name="Amann R."/>
            <person name="Jetten M.S.M."/>
            <person name="Mascher T."/>
            <person name="Medema M.H."/>
            <person name="Devos D.P."/>
            <person name="Kaster A.-K."/>
            <person name="Ovreas L."/>
            <person name="Rohde M."/>
            <person name="Galperin M.Y."/>
            <person name="Jogler C."/>
        </authorList>
    </citation>
    <scope>NUCLEOTIDE SEQUENCE [LARGE SCALE GENOMIC DNA]</scope>
    <source>
        <strain evidence="2 3">ETA_A1</strain>
    </source>
</reference>
<evidence type="ECO:0000256" key="1">
    <source>
        <dbReference type="SAM" id="SignalP"/>
    </source>
</evidence>
<dbReference type="KEGG" id="uli:ETAA1_19960"/>
<evidence type="ECO:0000313" key="2">
    <source>
        <dbReference type="EMBL" id="QDU20053.1"/>
    </source>
</evidence>
<name>A0A517XRE6_9BACT</name>
<organism evidence="2 3">
    <name type="scientific">Urbifossiella limnaea</name>
    <dbReference type="NCBI Taxonomy" id="2528023"/>
    <lineage>
        <taxon>Bacteria</taxon>
        <taxon>Pseudomonadati</taxon>
        <taxon>Planctomycetota</taxon>
        <taxon>Planctomycetia</taxon>
        <taxon>Gemmatales</taxon>
        <taxon>Gemmataceae</taxon>
        <taxon>Urbifossiella</taxon>
    </lineage>
</organism>
<sequence precursor="true">MLRAFGFVMLCLTLVASATRADDAAIKRVVKAKVEELQAATVKGDHAAVIASTYPKLIEQMGGRDKALATVKAGAESFKQKGIEFKAARAGEPADPVKKGGELFVVVPTTTEIASPQGKIVSKGFVVGVSPDDGKSWTFLHGSLDAEKLRKSFPQIPESLVFPKRELKVVDD</sequence>